<dbReference type="AlphaFoldDB" id="A0A6S6PB10"/>
<dbReference type="Gene3D" id="3.30.43.10">
    <property type="entry name" value="Uridine Diphospho-n-acetylenolpyruvylglucosamine Reductase, domain 2"/>
    <property type="match status" value="1"/>
</dbReference>
<keyword evidence="5" id="KW-0560">Oxidoreductase</keyword>
<name>A0A6S6PB10_9MYCO</name>
<dbReference type="SUPFAM" id="SSF56176">
    <property type="entry name" value="FAD-binding/transporter-associated domain-like"/>
    <property type="match status" value="1"/>
</dbReference>
<evidence type="ECO:0000256" key="1">
    <source>
        <dbReference type="ARBA" id="ARBA00001974"/>
    </source>
</evidence>
<keyword evidence="4" id="KW-0274">FAD</keyword>
<dbReference type="PROSITE" id="PS51387">
    <property type="entry name" value="FAD_PCMH"/>
    <property type="match status" value="1"/>
</dbReference>
<dbReference type="Proteomes" id="UP000515734">
    <property type="component" value="Chromosome"/>
</dbReference>
<evidence type="ECO:0000256" key="3">
    <source>
        <dbReference type="ARBA" id="ARBA00022630"/>
    </source>
</evidence>
<evidence type="ECO:0000313" key="8">
    <source>
        <dbReference type="Proteomes" id="UP000515734"/>
    </source>
</evidence>
<dbReference type="PANTHER" id="PTHR42973">
    <property type="entry name" value="BINDING OXIDOREDUCTASE, PUTATIVE (AFU_ORTHOLOGUE AFUA_1G17690)-RELATED"/>
    <property type="match status" value="1"/>
</dbReference>
<dbReference type="Pfam" id="PF08031">
    <property type="entry name" value="BBE"/>
    <property type="match status" value="1"/>
</dbReference>
<dbReference type="InterPro" id="IPR006094">
    <property type="entry name" value="Oxid_FAD_bind_N"/>
</dbReference>
<evidence type="ECO:0000256" key="2">
    <source>
        <dbReference type="ARBA" id="ARBA00005466"/>
    </source>
</evidence>
<comment type="cofactor">
    <cofactor evidence="1">
        <name>FAD</name>
        <dbReference type="ChEBI" id="CHEBI:57692"/>
    </cofactor>
</comment>
<dbReference type="InterPro" id="IPR016169">
    <property type="entry name" value="FAD-bd_PCMH_sub2"/>
</dbReference>
<evidence type="ECO:0000313" key="7">
    <source>
        <dbReference type="EMBL" id="BCI53388.1"/>
    </source>
</evidence>
<proteinExistence type="inferred from homology"/>
<reference evidence="7 8" key="1">
    <citation type="submission" date="2020-07" db="EMBL/GenBank/DDBJ databases">
        <title>Complete genome sequence of Mycolicibacterium litorale like strain isolated from cardiac implantable electronic device infection.</title>
        <authorList>
            <person name="Fukano H."/>
            <person name="Miyama H."/>
            <person name="Hoshino Y."/>
        </authorList>
    </citation>
    <scope>NUCLEOTIDE SEQUENCE [LARGE SCALE GENOMIC DNA]</scope>
    <source>
        <strain evidence="7 8">NIIDNTM18</strain>
    </source>
</reference>
<dbReference type="GO" id="GO:0016491">
    <property type="term" value="F:oxidoreductase activity"/>
    <property type="evidence" value="ECO:0007669"/>
    <property type="project" value="UniProtKB-KW"/>
</dbReference>
<dbReference type="InterPro" id="IPR050416">
    <property type="entry name" value="FAD-linked_Oxidoreductase"/>
</dbReference>
<protein>
    <submittedName>
        <fullName evidence="7">Oxidoreductase</fullName>
    </submittedName>
</protein>
<dbReference type="InterPro" id="IPR012951">
    <property type="entry name" value="BBE"/>
</dbReference>
<dbReference type="PANTHER" id="PTHR42973:SF39">
    <property type="entry name" value="FAD-BINDING PCMH-TYPE DOMAIN-CONTAINING PROTEIN"/>
    <property type="match status" value="1"/>
</dbReference>
<dbReference type="InterPro" id="IPR016167">
    <property type="entry name" value="FAD-bd_PCMH_sub1"/>
</dbReference>
<evidence type="ECO:0000259" key="6">
    <source>
        <dbReference type="PROSITE" id="PS51387"/>
    </source>
</evidence>
<organism evidence="7 8">
    <name type="scientific">Mycolicibacterium litorale</name>
    <dbReference type="NCBI Taxonomy" id="758802"/>
    <lineage>
        <taxon>Bacteria</taxon>
        <taxon>Bacillati</taxon>
        <taxon>Actinomycetota</taxon>
        <taxon>Actinomycetes</taxon>
        <taxon>Mycobacteriales</taxon>
        <taxon>Mycobacteriaceae</taxon>
        <taxon>Mycolicibacterium</taxon>
    </lineage>
</organism>
<gene>
    <name evidence="7" type="ORF">NIIDNTM18_26660</name>
</gene>
<dbReference type="RefSeq" id="WP_185296074.1">
    <property type="nucleotide sequence ID" value="NZ_AP023287.1"/>
</dbReference>
<dbReference type="InterPro" id="IPR036318">
    <property type="entry name" value="FAD-bd_PCMH-like_sf"/>
</dbReference>
<comment type="similarity">
    <text evidence="2">Belongs to the oxygen-dependent FAD-linked oxidoreductase family.</text>
</comment>
<keyword evidence="3" id="KW-0285">Flavoprotein</keyword>
<dbReference type="InterPro" id="IPR016166">
    <property type="entry name" value="FAD-bd_PCMH"/>
</dbReference>
<dbReference type="GO" id="GO:0071949">
    <property type="term" value="F:FAD binding"/>
    <property type="evidence" value="ECO:0007669"/>
    <property type="project" value="InterPro"/>
</dbReference>
<evidence type="ECO:0000256" key="5">
    <source>
        <dbReference type="ARBA" id="ARBA00023002"/>
    </source>
</evidence>
<dbReference type="Gene3D" id="3.40.462.20">
    <property type="match status" value="1"/>
</dbReference>
<accession>A0A6S6PB10</accession>
<feature type="domain" description="FAD-binding PCMH-type" evidence="6">
    <location>
        <begin position="34"/>
        <end position="204"/>
    </location>
</feature>
<dbReference type="Pfam" id="PF01565">
    <property type="entry name" value="FAD_binding_4"/>
    <property type="match status" value="1"/>
</dbReference>
<sequence length="461" mass="48535">MNDRYRDVAGVTGPVFLPRDRGYDEEVAGFNRAVVHRPAVAVGAATADDVCGAVTFARRNRMAVAVLNTGHGPSLPADSDTVMITTSRMSDIEVDPRNRTVRVGAGVRFGDLVAEAAPLGLSPLAGSSPGVGVVGFTLGGGASLTLGRTFGWASDHVKSLDVVTADGRLRHVSPHHEADLFAALLGGKSNFGVVTAMECALFPVTRLYAGALYYSAEHLRVVLNAYRQFTASAPEAVSSGVALIDLPPLSDLPSFMQGTPVVSVRVSVVGDSGMGARLVEPLRRAAPLVMDTVADIDCADFASITADPTTPAAAIEHFGLLREFTEDTVDAVAAAGPDGHTGVNIVDIRHLDGAFSRCSGPAYAIGARDAAYAFFTLTIVPPGQGPAAHRDAGPQFIAALRPWLHGRSHPGFLGPADATESGTRRAYDEDVYLHLRRTKAEFDPDNMFRVNHNIPPLTPNP</sequence>
<evidence type="ECO:0000256" key="4">
    <source>
        <dbReference type="ARBA" id="ARBA00022827"/>
    </source>
</evidence>
<dbReference type="EMBL" id="AP023287">
    <property type="protein sequence ID" value="BCI53388.1"/>
    <property type="molecule type" value="Genomic_DNA"/>
</dbReference>
<dbReference type="Gene3D" id="3.30.465.10">
    <property type="match status" value="1"/>
</dbReference>